<feature type="region of interest" description="Disordered" evidence="1">
    <location>
        <begin position="393"/>
        <end position="417"/>
    </location>
</feature>
<feature type="domain" description="VWFA" evidence="2">
    <location>
        <begin position="40"/>
        <end position="222"/>
    </location>
</feature>
<sequence>MKPTISLDHAVIVARRDETVNALLELTAPPAPTLERPPLDIALVIDRSGSMEGRPLDSVRKAVLELLRVAGANDRIAVVTFDTSVDTVLPLEHHDVVAVAGRIRAIHSGGSTNLSAGWLKGVEILTAAKRPDSVARVVVLTDGHANAGVTEHDALCTMVRGATDHDITTSLIGFADGHDENLIAALADAGRGNDYWCAGPDQALNVFTAEFAGLASVVAQNLSVEVRPTVATAAFECLNEFDTTPVPGNEAARVINIGDAYGDEVRRLALRFALRPVSTTDEVLIAELVVRWASTVGSVALHELVIPVSVNSVSEGTARPDPDPRVVEHVVRLEAADDRRRAIDAARHRRFDEARRLAHRAADKLIGVGADPDEVRELMRFAADIEHADEMTIKGMRSASRQTNKGRRSRFDPHNPY</sequence>
<name>A0A6J6F0F9_9ZZZZ</name>
<dbReference type="Pfam" id="PF00092">
    <property type="entry name" value="VWA"/>
    <property type="match status" value="1"/>
</dbReference>
<dbReference type="EMBL" id="CAEZTS010000079">
    <property type="protein sequence ID" value="CAB4580453.1"/>
    <property type="molecule type" value="Genomic_DNA"/>
</dbReference>
<evidence type="ECO:0000259" key="2">
    <source>
        <dbReference type="PROSITE" id="PS50234"/>
    </source>
</evidence>
<dbReference type="InterPro" id="IPR002035">
    <property type="entry name" value="VWF_A"/>
</dbReference>
<dbReference type="InterPro" id="IPR036465">
    <property type="entry name" value="vWFA_dom_sf"/>
</dbReference>
<dbReference type="PROSITE" id="PS50234">
    <property type="entry name" value="VWFA"/>
    <property type="match status" value="1"/>
</dbReference>
<dbReference type="AlphaFoldDB" id="A0A6J6F0F9"/>
<evidence type="ECO:0000256" key="1">
    <source>
        <dbReference type="SAM" id="MobiDB-lite"/>
    </source>
</evidence>
<dbReference type="InterPro" id="IPR051266">
    <property type="entry name" value="CLCR"/>
</dbReference>
<gene>
    <name evidence="3" type="ORF">UFOPK1722_00993</name>
</gene>
<dbReference type="SUPFAM" id="SSF53300">
    <property type="entry name" value="vWA-like"/>
    <property type="match status" value="1"/>
</dbReference>
<dbReference type="Gene3D" id="3.40.50.410">
    <property type="entry name" value="von Willebrand factor, type A domain"/>
    <property type="match status" value="1"/>
</dbReference>
<organism evidence="3">
    <name type="scientific">freshwater metagenome</name>
    <dbReference type="NCBI Taxonomy" id="449393"/>
    <lineage>
        <taxon>unclassified sequences</taxon>
        <taxon>metagenomes</taxon>
        <taxon>ecological metagenomes</taxon>
    </lineage>
</organism>
<accession>A0A6J6F0F9</accession>
<evidence type="ECO:0000313" key="3">
    <source>
        <dbReference type="EMBL" id="CAB4580453.1"/>
    </source>
</evidence>
<dbReference type="SMART" id="SM00327">
    <property type="entry name" value="VWA"/>
    <property type="match status" value="1"/>
</dbReference>
<dbReference type="PANTHER" id="PTHR10579:SF43">
    <property type="entry name" value="ZINC FINGER (C3HC4-TYPE RING FINGER) FAMILY PROTEIN"/>
    <property type="match status" value="1"/>
</dbReference>
<protein>
    <submittedName>
        <fullName evidence="3">Unannotated protein</fullName>
    </submittedName>
</protein>
<proteinExistence type="predicted"/>
<dbReference type="PANTHER" id="PTHR10579">
    <property type="entry name" value="CALCIUM-ACTIVATED CHLORIDE CHANNEL REGULATOR"/>
    <property type="match status" value="1"/>
</dbReference>
<reference evidence="3" key="1">
    <citation type="submission" date="2020-05" db="EMBL/GenBank/DDBJ databases">
        <authorList>
            <person name="Chiriac C."/>
            <person name="Salcher M."/>
            <person name="Ghai R."/>
            <person name="Kavagutti S V."/>
        </authorList>
    </citation>
    <scope>NUCLEOTIDE SEQUENCE</scope>
</reference>